<name>A0ABP8V175_9GAMM</name>
<sequence>MNFDGDQIIISPMLKRISIVLAVFNCEKTIARALQSIDVVFADIAESVEVIIQDGASSDKTLSIIEKIPHVINWKMFSEQDKGIYDAWNKALRHAQGEWILFFGGDDQYLLCDIKKIVSILDAHEYLDFIVCPVRVETVEGDILVSRNKNQIIKESSFHMSLPHPSTFHNRRLFEEFGGFDTSYRIAGDYEFFARVITHRKEIACIASDPLVFFSSGGVSSSPKLSLLRLKELMRIRRFYKLSGITRYDVKILLNWLLYKVFGDKLRDSLLRMIK</sequence>
<dbReference type="Pfam" id="PF00535">
    <property type="entry name" value="Glycos_transf_2"/>
    <property type="match status" value="1"/>
</dbReference>
<evidence type="ECO:0000313" key="2">
    <source>
        <dbReference type="EMBL" id="GAA4649090.1"/>
    </source>
</evidence>
<accession>A0ABP8V175</accession>
<dbReference type="SUPFAM" id="SSF53448">
    <property type="entry name" value="Nucleotide-diphospho-sugar transferases"/>
    <property type="match status" value="1"/>
</dbReference>
<proteinExistence type="predicted"/>
<protein>
    <recommendedName>
        <fullName evidence="1">Glycosyltransferase 2-like domain-containing protein</fullName>
    </recommendedName>
</protein>
<dbReference type="InterPro" id="IPR029044">
    <property type="entry name" value="Nucleotide-diphossugar_trans"/>
</dbReference>
<comment type="caution">
    <text evidence="2">The sequence shown here is derived from an EMBL/GenBank/DDBJ whole genome shotgun (WGS) entry which is preliminary data.</text>
</comment>
<dbReference type="EMBL" id="BAABFL010000119">
    <property type="protein sequence ID" value="GAA4649090.1"/>
    <property type="molecule type" value="Genomic_DNA"/>
</dbReference>
<gene>
    <name evidence="2" type="ORF">GCM10023116_13640</name>
</gene>
<reference evidence="3" key="1">
    <citation type="journal article" date="2019" name="Int. J. Syst. Evol. Microbiol.">
        <title>The Global Catalogue of Microorganisms (GCM) 10K type strain sequencing project: providing services to taxonomists for standard genome sequencing and annotation.</title>
        <authorList>
            <consortium name="The Broad Institute Genomics Platform"/>
            <consortium name="The Broad Institute Genome Sequencing Center for Infectious Disease"/>
            <person name="Wu L."/>
            <person name="Ma J."/>
        </authorList>
    </citation>
    <scope>NUCLEOTIDE SEQUENCE [LARGE SCALE GENOMIC DNA]</scope>
    <source>
        <strain evidence="3">JCM 17805</strain>
    </source>
</reference>
<evidence type="ECO:0000259" key="1">
    <source>
        <dbReference type="Pfam" id="PF00535"/>
    </source>
</evidence>
<keyword evidence="3" id="KW-1185">Reference proteome</keyword>
<organism evidence="2 3">
    <name type="scientific">Kistimonas scapharcae</name>
    <dbReference type="NCBI Taxonomy" id="1036133"/>
    <lineage>
        <taxon>Bacteria</taxon>
        <taxon>Pseudomonadati</taxon>
        <taxon>Pseudomonadota</taxon>
        <taxon>Gammaproteobacteria</taxon>
        <taxon>Oceanospirillales</taxon>
        <taxon>Endozoicomonadaceae</taxon>
        <taxon>Kistimonas</taxon>
    </lineage>
</organism>
<dbReference type="PANTHER" id="PTHR43685:SF2">
    <property type="entry name" value="GLYCOSYLTRANSFERASE 2-LIKE DOMAIN-CONTAINING PROTEIN"/>
    <property type="match status" value="1"/>
</dbReference>
<dbReference type="RefSeq" id="WP_345194851.1">
    <property type="nucleotide sequence ID" value="NZ_BAABFL010000119.1"/>
</dbReference>
<dbReference type="Proteomes" id="UP001500604">
    <property type="component" value="Unassembled WGS sequence"/>
</dbReference>
<dbReference type="Gene3D" id="3.90.550.10">
    <property type="entry name" value="Spore Coat Polysaccharide Biosynthesis Protein SpsA, Chain A"/>
    <property type="match status" value="1"/>
</dbReference>
<dbReference type="InterPro" id="IPR001173">
    <property type="entry name" value="Glyco_trans_2-like"/>
</dbReference>
<dbReference type="InterPro" id="IPR050834">
    <property type="entry name" value="Glycosyltransf_2"/>
</dbReference>
<evidence type="ECO:0000313" key="3">
    <source>
        <dbReference type="Proteomes" id="UP001500604"/>
    </source>
</evidence>
<feature type="domain" description="Glycosyltransferase 2-like" evidence="1">
    <location>
        <begin position="18"/>
        <end position="148"/>
    </location>
</feature>
<dbReference type="PANTHER" id="PTHR43685">
    <property type="entry name" value="GLYCOSYLTRANSFERASE"/>
    <property type="match status" value="1"/>
</dbReference>